<dbReference type="InterPro" id="IPR036291">
    <property type="entry name" value="NAD(P)-bd_dom_sf"/>
</dbReference>
<evidence type="ECO:0000313" key="3">
    <source>
        <dbReference type="Proteomes" id="UP000696485"/>
    </source>
</evidence>
<dbReference type="Gene3D" id="3.40.50.720">
    <property type="entry name" value="NAD(P)-binding Rossmann-like Domain"/>
    <property type="match status" value="1"/>
</dbReference>
<feature type="non-terminal residue" evidence="2">
    <location>
        <position position="1"/>
    </location>
</feature>
<dbReference type="InterPro" id="IPR002225">
    <property type="entry name" value="3Beta_OHSteriod_DH/Estase"/>
</dbReference>
<dbReference type="Proteomes" id="UP000696485">
    <property type="component" value="Unassembled WGS sequence"/>
</dbReference>
<evidence type="ECO:0000313" key="2">
    <source>
        <dbReference type="EMBL" id="KAF9336370.1"/>
    </source>
</evidence>
<dbReference type="GO" id="GO:0016616">
    <property type="term" value="F:oxidoreductase activity, acting on the CH-OH group of donors, NAD or NADP as acceptor"/>
    <property type="evidence" value="ECO:0007669"/>
    <property type="project" value="InterPro"/>
</dbReference>
<dbReference type="EMBL" id="JAAAUY010000062">
    <property type="protein sequence ID" value="KAF9336370.1"/>
    <property type="molecule type" value="Genomic_DNA"/>
</dbReference>
<proteinExistence type="predicted"/>
<protein>
    <recommendedName>
        <fullName evidence="1">3-beta hydroxysteroid dehydrogenase/isomerase domain-containing protein</fullName>
    </recommendedName>
</protein>
<sequence length="102" mass="11339">MAPLPTVLVLGGVGFIGRNFVAHLVENGLAAEIRVIDKVILQTAYLNKRFQAAFEKVEFQQGDLSNTIPPEKFDRIFTRADGSSFDYVINFASETKFSQLAE</sequence>
<gene>
    <name evidence="2" type="ORF">BG006_008877</name>
</gene>
<accession>A0A9P5VQF3</accession>
<dbReference type="AlphaFoldDB" id="A0A9P5VQF3"/>
<dbReference type="SUPFAM" id="SSF51735">
    <property type="entry name" value="NAD(P)-binding Rossmann-fold domains"/>
    <property type="match status" value="1"/>
</dbReference>
<name>A0A9P5VQF3_9FUNG</name>
<reference evidence="2" key="1">
    <citation type="journal article" date="2020" name="Fungal Divers.">
        <title>Resolving the Mortierellaceae phylogeny through synthesis of multi-gene phylogenetics and phylogenomics.</title>
        <authorList>
            <person name="Vandepol N."/>
            <person name="Liber J."/>
            <person name="Desiro A."/>
            <person name="Na H."/>
            <person name="Kennedy M."/>
            <person name="Barry K."/>
            <person name="Grigoriev I.V."/>
            <person name="Miller A.N."/>
            <person name="O'Donnell K."/>
            <person name="Stajich J.E."/>
            <person name="Bonito G."/>
        </authorList>
    </citation>
    <scope>NUCLEOTIDE SEQUENCE</scope>
    <source>
        <strain evidence="2">NVP1</strain>
    </source>
</reference>
<evidence type="ECO:0000259" key="1">
    <source>
        <dbReference type="Pfam" id="PF01073"/>
    </source>
</evidence>
<comment type="caution">
    <text evidence="2">The sequence shown here is derived from an EMBL/GenBank/DDBJ whole genome shotgun (WGS) entry which is preliminary data.</text>
</comment>
<feature type="domain" description="3-beta hydroxysteroid dehydrogenase/isomerase" evidence="1">
    <location>
        <begin position="8"/>
        <end position="66"/>
    </location>
</feature>
<dbReference type="Pfam" id="PF01073">
    <property type="entry name" value="3Beta_HSD"/>
    <property type="match status" value="1"/>
</dbReference>
<organism evidence="2 3">
    <name type="scientific">Podila minutissima</name>
    <dbReference type="NCBI Taxonomy" id="64525"/>
    <lineage>
        <taxon>Eukaryota</taxon>
        <taxon>Fungi</taxon>
        <taxon>Fungi incertae sedis</taxon>
        <taxon>Mucoromycota</taxon>
        <taxon>Mortierellomycotina</taxon>
        <taxon>Mortierellomycetes</taxon>
        <taxon>Mortierellales</taxon>
        <taxon>Mortierellaceae</taxon>
        <taxon>Podila</taxon>
    </lineage>
</organism>
<dbReference type="GO" id="GO:0006694">
    <property type="term" value="P:steroid biosynthetic process"/>
    <property type="evidence" value="ECO:0007669"/>
    <property type="project" value="InterPro"/>
</dbReference>
<keyword evidence="3" id="KW-1185">Reference proteome</keyword>